<dbReference type="PROSITE" id="PS50954">
    <property type="entry name" value="LEM"/>
    <property type="match status" value="1"/>
</dbReference>
<dbReference type="InterPro" id="IPR003887">
    <property type="entry name" value="LEM_dom"/>
</dbReference>
<evidence type="ECO:0000313" key="3">
    <source>
        <dbReference type="Ensembl" id="ENSMCSP00000004700.1"/>
    </source>
</evidence>
<dbReference type="SUPFAM" id="SSF63451">
    <property type="entry name" value="LEM domain"/>
    <property type="match status" value="1"/>
</dbReference>
<dbReference type="SMART" id="SM00540">
    <property type="entry name" value="LEM"/>
    <property type="match status" value="1"/>
</dbReference>
<feature type="region of interest" description="Disordered" evidence="1">
    <location>
        <begin position="1"/>
        <end position="224"/>
    </location>
</feature>
<dbReference type="CDD" id="cd12934">
    <property type="entry name" value="LEM"/>
    <property type="match status" value="1"/>
</dbReference>
<name>A0A8C5TAH0_9PASS</name>
<feature type="domain" description="LEM" evidence="2">
    <location>
        <begin position="218"/>
        <end position="262"/>
    </location>
</feature>
<dbReference type="CDD" id="cd10454">
    <property type="entry name" value="GIY-YIG_COG3680_Meta"/>
    <property type="match status" value="1"/>
</dbReference>
<dbReference type="OrthoDB" id="1601181at2759"/>
<keyword evidence="4" id="KW-1185">Reference proteome</keyword>
<evidence type="ECO:0000313" key="4">
    <source>
        <dbReference type="Proteomes" id="UP000694560"/>
    </source>
</evidence>
<dbReference type="PANTHER" id="PTHR46427">
    <property type="entry name" value="ANKYRIN REPEAT AND LEM DOMAIN-CONTAINING PROTEIN 1"/>
    <property type="match status" value="1"/>
</dbReference>
<dbReference type="PANTHER" id="PTHR46427:SF1">
    <property type="entry name" value="ANKYRIN REPEAT AND LEM DOMAIN-CONTAINING PROTEIN 1"/>
    <property type="match status" value="1"/>
</dbReference>
<dbReference type="InterPro" id="IPR011015">
    <property type="entry name" value="LEM/LEM-like_dom_sf"/>
</dbReference>
<feature type="compositionally biased region" description="Low complexity" evidence="1">
    <location>
        <begin position="47"/>
        <end position="66"/>
    </location>
</feature>
<dbReference type="Gene3D" id="1.10.720.40">
    <property type="match status" value="1"/>
</dbReference>
<dbReference type="GO" id="GO:0000724">
    <property type="term" value="P:double-strand break repair via homologous recombination"/>
    <property type="evidence" value="ECO:0007669"/>
    <property type="project" value="TreeGrafter"/>
</dbReference>
<dbReference type="Proteomes" id="UP000694560">
    <property type="component" value="Unplaced"/>
</dbReference>
<accession>A0A8C5TAH0</accession>
<sequence length="463" mass="49556">MPRRPPRLRVPRDAATSSGRCVTPQDGDVAGAEGQGTGSWGDTQILPGVPGVSPGVGSASSSGPTVLLGPGDKGHPQNSLSLIRGCPQHSPTVRTVLRSHEQPQESPSATRGPPSATSCPSPEGGSGWQHPSPLGISQSQWPHKSFRHPLDPRPPGSASGKLGTPSVPLSPTGSATPHSERHPEAEVQGQGPPECPSPVTEAISSREDATGRGGRMSPLSPRRLSDRSLRRWLRALGDNPGPVTELTRSLYRRRLGLSAVPTAGLAPTGHSPELLAALRTGHIPDCGQDELALTGQFERPECGRPWREGQLKSSFNYLLLDPRITQNLPQRSPRLSPAERFQSFVTAVFYVGKGTRARPFCHLGQALRQHRDHTRPHGHGVVVLQCFHHRANAEAHTRESCMLEALGLQPLTNERRGPCYGVAAAWAAERRQRLGVLLLHRAMSILLAEGECQLRPGDIPGGP</sequence>
<feature type="compositionally biased region" description="Polar residues" evidence="1">
    <location>
        <begin position="167"/>
        <end position="177"/>
    </location>
</feature>
<reference evidence="3" key="2">
    <citation type="submission" date="2025-09" db="UniProtKB">
        <authorList>
            <consortium name="Ensembl"/>
        </authorList>
    </citation>
    <scope>IDENTIFICATION</scope>
</reference>
<dbReference type="Ensembl" id="ENSMCST00000004809.1">
    <property type="protein sequence ID" value="ENSMCSP00000004700.1"/>
    <property type="gene ID" value="ENSMCSG00000003319.1"/>
</dbReference>
<reference evidence="3" key="1">
    <citation type="submission" date="2025-08" db="UniProtKB">
        <authorList>
            <consortium name="Ensembl"/>
        </authorList>
    </citation>
    <scope>IDENTIFICATION</scope>
</reference>
<proteinExistence type="predicted"/>
<dbReference type="GO" id="GO:0000712">
    <property type="term" value="P:resolution of meiotic recombination intermediates"/>
    <property type="evidence" value="ECO:0007669"/>
    <property type="project" value="TreeGrafter"/>
</dbReference>
<dbReference type="Pfam" id="PF03020">
    <property type="entry name" value="LEM"/>
    <property type="match status" value="1"/>
</dbReference>
<dbReference type="AlphaFoldDB" id="A0A8C5TAH0"/>
<protein>
    <recommendedName>
        <fullName evidence="2">LEM domain-containing protein</fullName>
    </recommendedName>
</protein>
<dbReference type="GO" id="GO:0005737">
    <property type="term" value="C:cytoplasm"/>
    <property type="evidence" value="ECO:0007669"/>
    <property type="project" value="TreeGrafter"/>
</dbReference>
<dbReference type="Pfam" id="PF22945">
    <property type="entry name" value="LEM-3_GIY-YIG"/>
    <property type="match status" value="1"/>
</dbReference>
<dbReference type="GO" id="GO:0004520">
    <property type="term" value="F:DNA endonuclease activity"/>
    <property type="evidence" value="ECO:0007669"/>
    <property type="project" value="TreeGrafter"/>
</dbReference>
<organism evidence="3 4">
    <name type="scientific">Malurus cyaneus samueli</name>
    <dbReference type="NCBI Taxonomy" id="2593467"/>
    <lineage>
        <taxon>Eukaryota</taxon>
        <taxon>Metazoa</taxon>
        <taxon>Chordata</taxon>
        <taxon>Craniata</taxon>
        <taxon>Vertebrata</taxon>
        <taxon>Euteleostomi</taxon>
        <taxon>Archelosauria</taxon>
        <taxon>Archosauria</taxon>
        <taxon>Dinosauria</taxon>
        <taxon>Saurischia</taxon>
        <taxon>Theropoda</taxon>
        <taxon>Coelurosauria</taxon>
        <taxon>Aves</taxon>
        <taxon>Neognathae</taxon>
        <taxon>Neoaves</taxon>
        <taxon>Telluraves</taxon>
        <taxon>Australaves</taxon>
        <taxon>Passeriformes</taxon>
        <taxon>Meliphagoidea</taxon>
        <taxon>Maluridae</taxon>
        <taxon>Malurus</taxon>
    </lineage>
</organism>
<dbReference type="GO" id="GO:0005654">
    <property type="term" value="C:nucleoplasm"/>
    <property type="evidence" value="ECO:0007669"/>
    <property type="project" value="TreeGrafter"/>
</dbReference>
<dbReference type="InterPro" id="IPR034998">
    <property type="entry name" value="ANKLE1"/>
</dbReference>
<evidence type="ECO:0000256" key="1">
    <source>
        <dbReference type="SAM" id="MobiDB-lite"/>
    </source>
</evidence>
<feature type="compositionally biased region" description="Polar residues" evidence="1">
    <location>
        <begin position="104"/>
        <end position="120"/>
    </location>
</feature>
<evidence type="ECO:0000259" key="2">
    <source>
        <dbReference type="PROSITE" id="PS50954"/>
    </source>
</evidence>